<dbReference type="EMBL" id="BSDZ01000023">
    <property type="protein sequence ID" value="GLI65305.1"/>
    <property type="molecule type" value="Genomic_DNA"/>
</dbReference>
<feature type="region of interest" description="Disordered" evidence="1">
    <location>
        <begin position="33"/>
        <end position="63"/>
    </location>
</feature>
<name>A0ABQ5S604_9CHLO</name>
<feature type="compositionally biased region" description="Polar residues" evidence="1">
    <location>
        <begin position="33"/>
        <end position="54"/>
    </location>
</feature>
<accession>A0ABQ5S604</accession>
<evidence type="ECO:0000313" key="2">
    <source>
        <dbReference type="EMBL" id="GLI65305.1"/>
    </source>
</evidence>
<dbReference type="Proteomes" id="UP001165090">
    <property type="component" value="Unassembled WGS sequence"/>
</dbReference>
<reference evidence="2 3" key="1">
    <citation type="journal article" date="2023" name="IScience">
        <title>Expanded male sex-determining region conserved during the evolution of homothallism in the green alga Volvox.</title>
        <authorList>
            <person name="Yamamoto K."/>
            <person name="Matsuzaki R."/>
            <person name="Mahakham W."/>
            <person name="Heman W."/>
            <person name="Sekimoto H."/>
            <person name="Kawachi M."/>
            <person name="Minakuchi Y."/>
            <person name="Toyoda A."/>
            <person name="Nozaki H."/>
        </authorList>
    </citation>
    <scope>NUCLEOTIDE SEQUENCE [LARGE SCALE GENOMIC DNA]</scope>
    <source>
        <strain evidence="2 3">NIES-4468</strain>
    </source>
</reference>
<sequence>MLKAVASSWITLWPVFTIIHFVERRIPHTVPSWPSATAGSTINRNDQASMSSSPADPLPRSPPATHRVLELAVNGAVLVALEAPSGDAMEGVGAVVLRMLPIRDSTSNPKCARILPAASAWVGLVARCGGVGWRGRGDGGHILERAWNTRGPFLSGEAPPGWRVLSA</sequence>
<evidence type="ECO:0000313" key="3">
    <source>
        <dbReference type="Proteomes" id="UP001165090"/>
    </source>
</evidence>
<organism evidence="2 3">
    <name type="scientific">Volvox africanus</name>
    <dbReference type="NCBI Taxonomy" id="51714"/>
    <lineage>
        <taxon>Eukaryota</taxon>
        <taxon>Viridiplantae</taxon>
        <taxon>Chlorophyta</taxon>
        <taxon>core chlorophytes</taxon>
        <taxon>Chlorophyceae</taxon>
        <taxon>CS clade</taxon>
        <taxon>Chlamydomonadales</taxon>
        <taxon>Volvocaceae</taxon>
        <taxon>Volvox</taxon>
    </lineage>
</organism>
<protein>
    <submittedName>
        <fullName evidence="2">Uncharacterized protein</fullName>
    </submittedName>
</protein>
<keyword evidence="3" id="KW-1185">Reference proteome</keyword>
<comment type="caution">
    <text evidence="2">The sequence shown here is derived from an EMBL/GenBank/DDBJ whole genome shotgun (WGS) entry which is preliminary data.</text>
</comment>
<proteinExistence type="predicted"/>
<gene>
    <name evidence="2" type="ORF">VaNZ11_008847</name>
</gene>
<evidence type="ECO:0000256" key="1">
    <source>
        <dbReference type="SAM" id="MobiDB-lite"/>
    </source>
</evidence>